<dbReference type="GO" id="GO:0003677">
    <property type="term" value="F:DNA binding"/>
    <property type="evidence" value="ECO:0007669"/>
    <property type="project" value="UniProtKB-UniRule"/>
</dbReference>
<evidence type="ECO:0000259" key="18">
    <source>
        <dbReference type="Pfam" id="PF24846"/>
    </source>
</evidence>
<evidence type="ECO:0000256" key="8">
    <source>
        <dbReference type="ARBA" id="ARBA00022839"/>
    </source>
</evidence>
<sequence length="1240" mass="140145">MNRAREELDRYRETLEEVSSRFVDVATKARQRREDPKPEPEVMLATSIGERVEGLLQVENVADRLEELEEELGDREEATFRIVEEVIKGELKVKGDLPLHKRIDYAVRIGLAVLTEAVVSAPLEGIAAVEIRERGTGHRVVDESEPPHEEPKLVCTECGKEVDPENCYLAVKYAGPIRAAGGTAAALSALLADYARQVAGLPRFNPDDFDHDLVGRYVEEVVTYLDKVGSFQYNPSEEEVELVAKNIPIEIDGEPTEEVEVQGHRDIPHLPNQLRGGALLVICEGICQKAPKLIKRVEKYGIDGWEFLEKLVNKGSDDEEEGEEEKTKIKPNDKYMGELVAGRPLLSHPSAKGGFRLRYGRARNTGFAAVGVHPSLMYVTKGFIVIGTQLKVERPGKAACVLPVTEIEPPVVKLRDGSVVRLDDPREAKELVEKDEIEEILDLGEMLVAVGEFIENNHPLVPPAYCPEWWVKEVPDVVKVIGLRKNLPNDVFEKLKDVPLKRLVKEASRLSGNGNNLDGFLNGPVKVARSIVELVRKEVIPRLSSPERMSVEEAIELSREYGVPFHPKYTFLWHDVKPKDVDELREALEVAGSEWGNLRVEFENDGEIKRILEDLLVPHRLEDDTIVVEEPWASALLAQLGYDPESGEFREQDEDLDYLLDYLVIRDETCRYVSKLAGFPIREKAPTRIGARMGRPEKARERKMSPPPHVLFPIGIAGGNQRDIMKFHRGESEDTDRVEVCYRICPECDRLVPYRVCPFCGTETVQYCNRCDEPADECDCEEPDPVVRADIERNDDPYSSLPVRELVRRAEEEVGTTDTLKGVKGMTSRLKMPEPLQKGILRAKRDLFVFKDGTLRFDCNDCPLTHVRLKEVGLTPFKARLLGFERDINGDPVVSEDQVVELYPQDVVLPRKAAEWAVRVCQYLDDLLRKYYGLEPVYGVEKPEDLIGHLIVTLAPHTSCGVVGRVVGIADINCWYNHPIINAARRRNCDGDEDAFMLLLDVLLNFSRLYLPDKRGGLMDAPLVLTAVVDPYEIDDEVWNMDVCGDYPLELYRKALEYADAGEAEELIERLEDRLDLPRGLQFTHDTEAIDLGPTVTRYSRLEKMEEKLEEQLDLARRIRAVDESDVAKIVLDSHFLPDIKGNLRKFGRQKFRCSRCNAKFNVPPLSGKCPRCGGDVLLTIYPATATKYLEPAKRLVEEFGTHDEEWRTIASEVELLEEEAKTLFGSDHSVSLKKFFGET</sequence>
<keyword evidence="15" id="KW-0175">Coiled coil</keyword>
<dbReference type="Pfam" id="PF03833">
    <property type="entry name" value="PolC_DP2_N"/>
    <property type="match status" value="2"/>
</dbReference>
<dbReference type="EMBL" id="DUJS01000004">
    <property type="protein sequence ID" value="HII70906.1"/>
    <property type="molecule type" value="Genomic_DNA"/>
</dbReference>
<dbReference type="OMA" id="KRRNCDG"/>
<dbReference type="GO" id="GO:0008310">
    <property type="term" value="F:single-stranded DNA 3'-5' DNA exonuclease activity"/>
    <property type="evidence" value="ECO:0007669"/>
    <property type="project" value="UniProtKB-EC"/>
</dbReference>
<keyword evidence="10 14" id="KW-0238">DNA-binding</keyword>
<dbReference type="NCBIfam" id="NF003103">
    <property type="entry name" value="PRK04023.1"/>
    <property type="match status" value="1"/>
</dbReference>
<evidence type="ECO:0000313" key="20">
    <source>
        <dbReference type="Proteomes" id="UP000619545"/>
    </source>
</evidence>
<keyword evidence="7 14" id="KW-0378">Hydrolase</keyword>
<evidence type="ECO:0000256" key="6">
    <source>
        <dbReference type="ARBA" id="ARBA00022722"/>
    </source>
</evidence>
<dbReference type="EC" id="2.7.7.7" evidence="14"/>
<keyword evidence="6 14" id="KW-0540">Nuclease</keyword>
<evidence type="ECO:0000256" key="5">
    <source>
        <dbReference type="ARBA" id="ARBA00022705"/>
    </source>
</evidence>
<evidence type="ECO:0000256" key="12">
    <source>
        <dbReference type="ARBA" id="ARBA00025068"/>
    </source>
</evidence>
<dbReference type="EC" id="3.1.11.1" evidence="14"/>
<dbReference type="PANTHER" id="PTHR42210:SF1">
    <property type="entry name" value="DNA POLYMERASE II LARGE SUBUNIT"/>
    <property type="match status" value="1"/>
</dbReference>
<feature type="domain" description="DNA polymerase II large subunit DP2 N-terminal" evidence="16">
    <location>
        <begin position="10"/>
        <end position="136"/>
    </location>
</feature>
<evidence type="ECO:0000256" key="10">
    <source>
        <dbReference type="ARBA" id="ARBA00023125"/>
    </source>
</evidence>
<dbReference type="GO" id="GO:0006261">
    <property type="term" value="P:DNA-templated DNA replication"/>
    <property type="evidence" value="ECO:0007669"/>
    <property type="project" value="UniProtKB-UniRule"/>
</dbReference>
<dbReference type="InterPro" id="IPR056172">
    <property type="entry name" value="PolC_DP2_cat_dom"/>
</dbReference>
<keyword evidence="11 14" id="KW-0511">Multifunctional enzyme</keyword>
<feature type="domain" description="DNA polymerase II large subunit DP2 catalytic" evidence="18">
    <location>
        <begin position="817"/>
        <end position="1108"/>
    </location>
</feature>
<evidence type="ECO:0000259" key="16">
    <source>
        <dbReference type="Pfam" id="PF03833"/>
    </source>
</evidence>
<comment type="subunit">
    <text evidence="2 14">Heterodimer of a large subunit and a small subunit.</text>
</comment>
<keyword evidence="4 14" id="KW-0548">Nucleotidyltransferase</keyword>
<evidence type="ECO:0000256" key="7">
    <source>
        <dbReference type="ARBA" id="ARBA00022801"/>
    </source>
</evidence>
<accession>A0A832TC41</accession>
<feature type="domain" description="DNA polymerase II large subunit DP2 central" evidence="17">
    <location>
        <begin position="547"/>
        <end position="772"/>
    </location>
</feature>
<dbReference type="InterPro" id="IPR004475">
    <property type="entry name" value="PolC_DP2"/>
</dbReference>
<dbReference type="PANTHER" id="PTHR42210">
    <property type="entry name" value="DNA POLYMERASE II LARGE SUBUNIT"/>
    <property type="match status" value="1"/>
</dbReference>
<dbReference type="NCBIfam" id="TIGR00354">
    <property type="entry name" value="polC"/>
    <property type="match status" value="1"/>
</dbReference>
<evidence type="ECO:0000256" key="14">
    <source>
        <dbReference type="HAMAP-Rule" id="MF_00324"/>
    </source>
</evidence>
<dbReference type="AlphaFoldDB" id="A0A832TC41"/>
<dbReference type="HAMAP" id="MF_00324">
    <property type="entry name" value="DNApol_II_L_arch"/>
    <property type="match status" value="1"/>
</dbReference>
<dbReference type="GO" id="GO:0006308">
    <property type="term" value="P:DNA catabolic process"/>
    <property type="evidence" value="ECO:0007669"/>
    <property type="project" value="UniProtKB-UniRule"/>
</dbReference>
<evidence type="ECO:0000256" key="2">
    <source>
        <dbReference type="ARBA" id="ARBA00011315"/>
    </source>
</evidence>
<organism evidence="19 20">
    <name type="scientific">Methanopyrus kandleri</name>
    <dbReference type="NCBI Taxonomy" id="2320"/>
    <lineage>
        <taxon>Archaea</taxon>
        <taxon>Methanobacteriati</taxon>
        <taxon>Methanobacteriota</taxon>
        <taxon>Methanomada group</taxon>
        <taxon>Methanopyri</taxon>
        <taxon>Methanopyrales</taxon>
        <taxon>Methanopyraceae</taxon>
        <taxon>Methanopyrus</taxon>
    </lineage>
</organism>
<name>A0A832TC41_9EURY</name>
<evidence type="ECO:0000256" key="15">
    <source>
        <dbReference type="SAM" id="Coils"/>
    </source>
</evidence>
<evidence type="ECO:0000313" key="19">
    <source>
        <dbReference type="EMBL" id="HII70906.1"/>
    </source>
</evidence>
<dbReference type="SMR" id="A0A832TC41"/>
<dbReference type="Pfam" id="PF24846">
    <property type="entry name" value="PolC_DP2_cat"/>
    <property type="match status" value="1"/>
</dbReference>
<keyword evidence="3 14" id="KW-0808">Transferase</keyword>
<dbReference type="GO" id="GO:0003887">
    <property type="term" value="F:DNA-directed DNA polymerase activity"/>
    <property type="evidence" value="ECO:0007669"/>
    <property type="project" value="UniProtKB-UniRule"/>
</dbReference>
<proteinExistence type="inferred from homology"/>
<comment type="catalytic activity">
    <reaction evidence="14">
        <text>Exonucleolytic cleavage in the 3'- to 5'-direction to yield nucleoside 5'-phosphates.</text>
        <dbReference type="EC" id="3.1.11.1"/>
    </reaction>
</comment>
<dbReference type="PIRSF" id="PIRSF016275">
    <property type="entry name" value="PolC_DP2"/>
    <property type="match status" value="1"/>
</dbReference>
<evidence type="ECO:0000256" key="13">
    <source>
        <dbReference type="ARBA" id="ARBA00049244"/>
    </source>
</evidence>
<comment type="function">
    <text evidence="12 14">Possesses two activities: a DNA synthesis (polymerase) and an exonucleolytic activity that degrades single-stranded DNA in the 3'- to 5'-direction. Has a template-primer preference which is characteristic of a replicative DNA polymerase.</text>
</comment>
<evidence type="ECO:0000256" key="9">
    <source>
        <dbReference type="ARBA" id="ARBA00022932"/>
    </source>
</evidence>
<keyword evidence="9 14" id="KW-0239">DNA-directed DNA polymerase</keyword>
<feature type="coiled-coil region" evidence="15">
    <location>
        <begin position="51"/>
        <end position="78"/>
    </location>
</feature>
<dbReference type="GeneID" id="1478245"/>
<gene>
    <name evidence="14" type="primary">polC</name>
    <name evidence="19" type="ORF">HA336_06730</name>
</gene>
<reference evidence="19" key="1">
    <citation type="journal article" date="2020" name="bioRxiv">
        <title>A rank-normalized archaeal taxonomy based on genome phylogeny resolves widespread incomplete and uneven classifications.</title>
        <authorList>
            <person name="Rinke C."/>
            <person name="Chuvochina M."/>
            <person name="Mussig A.J."/>
            <person name="Chaumeil P.-A."/>
            <person name="Waite D.W."/>
            <person name="Whitman W.B."/>
            <person name="Parks D.H."/>
            <person name="Hugenholtz P."/>
        </authorList>
    </citation>
    <scope>NUCLEOTIDE SEQUENCE</scope>
    <source>
        <strain evidence="19">UBA8853</strain>
    </source>
</reference>
<dbReference type="Pfam" id="PF24844">
    <property type="entry name" value="PolC_DP2_central"/>
    <property type="match status" value="2"/>
</dbReference>
<evidence type="ECO:0000256" key="3">
    <source>
        <dbReference type="ARBA" id="ARBA00022679"/>
    </source>
</evidence>
<comment type="catalytic activity">
    <reaction evidence="13 14">
        <text>DNA(n) + a 2'-deoxyribonucleoside 5'-triphosphate = DNA(n+1) + diphosphate</text>
        <dbReference type="Rhea" id="RHEA:22508"/>
        <dbReference type="Rhea" id="RHEA-COMP:17339"/>
        <dbReference type="Rhea" id="RHEA-COMP:17340"/>
        <dbReference type="ChEBI" id="CHEBI:33019"/>
        <dbReference type="ChEBI" id="CHEBI:61560"/>
        <dbReference type="ChEBI" id="CHEBI:173112"/>
        <dbReference type="EC" id="2.7.7.7"/>
    </reaction>
</comment>
<feature type="domain" description="DNA polymerase II large subunit DP2 central" evidence="17">
    <location>
        <begin position="323"/>
        <end position="476"/>
    </location>
</feature>
<evidence type="ECO:0000256" key="11">
    <source>
        <dbReference type="ARBA" id="ARBA00023268"/>
    </source>
</evidence>
<dbReference type="InterPro" id="IPR016033">
    <property type="entry name" value="PolC_DP2_N"/>
</dbReference>
<evidence type="ECO:0000256" key="4">
    <source>
        <dbReference type="ARBA" id="ARBA00022695"/>
    </source>
</evidence>
<evidence type="ECO:0000256" key="1">
    <source>
        <dbReference type="ARBA" id="ARBA00011053"/>
    </source>
</evidence>
<feature type="domain" description="DNA polymerase II large subunit DP2 N-terminal" evidence="16">
    <location>
        <begin position="165"/>
        <end position="313"/>
    </location>
</feature>
<evidence type="ECO:0000259" key="17">
    <source>
        <dbReference type="Pfam" id="PF24844"/>
    </source>
</evidence>
<protein>
    <recommendedName>
        <fullName evidence="14">DNA polymerase II large subunit</fullName>
        <shortName evidence="14">Pol II</shortName>
        <ecNumber evidence="14">2.7.7.7</ecNumber>
    </recommendedName>
    <alternativeName>
        <fullName evidence="14">Exodeoxyribonuclease large subunit</fullName>
        <ecNumber evidence="14">3.1.11.1</ecNumber>
    </alternativeName>
</protein>
<dbReference type="RefSeq" id="WP_011020018.1">
    <property type="nucleotide sequence ID" value="NZ_DUJS01000004.1"/>
</dbReference>
<dbReference type="InterPro" id="IPR056171">
    <property type="entry name" value="PolC_DP2_central_dom"/>
</dbReference>
<keyword evidence="5 14" id="KW-0235">DNA replication</keyword>
<comment type="caution">
    <text evidence="19">The sequence shown here is derived from an EMBL/GenBank/DDBJ whole genome shotgun (WGS) entry which is preliminary data.</text>
</comment>
<keyword evidence="8 14" id="KW-0269">Exonuclease</keyword>
<dbReference type="Proteomes" id="UP000619545">
    <property type="component" value="Unassembled WGS sequence"/>
</dbReference>
<comment type="similarity">
    <text evidence="1 14">Belongs to the archaeal DNA polymerase II family.</text>
</comment>